<evidence type="ECO:0000313" key="3">
    <source>
        <dbReference type="Proteomes" id="UP000285567"/>
    </source>
</evidence>
<evidence type="ECO:0000259" key="1">
    <source>
        <dbReference type="PROSITE" id="PS50943"/>
    </source>
</evidence>
<dbReference type="AlphaFoldDB" id="A0A418IRH9"/>
<dbReference type="RefSeq" id="WP_107557859.1">
    <property type="nucleotide sequence ID" value="NZ_QXUL01000007.1"/>
</dbReference>
<dbReference type="OrthoDB" id="2418427at2"/>
<dbReference type="Pfam" id="PF13443">
    <property type="entry name" value="HTH_26"/>
    <property type="match status" value="1"/>
</dbReference>
<comment type="caution">
    <text evidence="2">The sequence shown here is derived from an EMBL/GenBank/DDBJ whole genome shotgun (WGS) entry which is preliminary data.</text>
</comment>
<feature type="domain" description="HTH cro/C1-type" evidence="1">
    <location>
        <begin position="13"/>
        <end position="69"/>
    </location>
</feature>
<dbReference type="CDD" id="cd00093">
    <property type="entry name" value="HTH_XRE"/>
    <property type="match status" value="1"/>
</dbReference>
<name>A0A418IRH9_STAXY</name>
<dbReference type="SMART" id="SM00530">
    <property type="entry name" value="HTH_XRE"/>
    <property type="match status" value="1"/>
</dbReference>
<accession>A0A418IRH9</accession>
<proteinExistence type="predicted"/>
<dbReference type="Gene3D" id="1.10.260.40">
    <property type="entry name" value="lambda repressor-like DNA-binding domains"/>
    <property type="match status" value="1"/>
</dbReference>
<dbReference type="EMBL" id="QXUL01000007">
    <property type="protein sequence ID" value="RIN12428.1"/>
    <property type="molecule type" value="Genomic_DNA"/>
</dbReference>
<sequence>MVIKTKVQPYNKIKSYIALYGLTQKQVADDIGISRSLLNIKINRIEGRDFSTSEAKTLADYLGIKVDDFF</sequence>
<organism evidence="2 3">
    <name type="scientific">Staphylococcus xylosus</name>
    <dbReference type="NCBI Taxonomy" id="1288"/>
    <lineage>
        <taxon>Bacteria</taxon>
        <taxon>Bacillati</taxon>
        <taxon>Bacillota</taxon>
        <taxon>Bacilli</taxon>
        <taxon>Bacillales</taxon>
        <taxon>Staphylococcaceae</taxon>
        <taxon>Staphylococcus</taxon>
    </lineage>
</organism>
<dbReference type="InterPro" id="IPR001387">
    <property type="entry name" value="Cro/C1-type_HTH"/>
</dbReference>
<dbReference type="InterPro" id="IPR010982">
    <property type="entry name" value="Lambda_DNA-bd_dom_sf"/>
</dbReference>
<keyword evidence="3" id="KW-1185">Reference proteome</keyword>
<dbReference type="PROSITE" id="PS50943">
    <property type="entry name" value="HTH_CROC1"/>
    <property type="match status" value="1"/>
</dbReference>
<protein>
    <submittedName>
        <fullName evidence="2">XRE family transcriptional regulator</fullName>
    </submittedName>
</protein>
<gene>
    <name evidence="2" type="ORF">BU097_02550</name>
</gene>
<dbReference type="GO" id="GO:0003677">
    <property type="term" value="F:DNA binding"/>
    <property type="evidence" value="ECO:0007669"/>
    <property type="project" value="InterPro"/>
</dbReference>
<reference evidence="2 3" key="1">
    <citation type="journal article" date="2016" name="Front. Microbiol.">
        <title>Comprehensive Phylogenetic Analysis of Bovine Non-aureus Staphylococci Species Based on Whole-Genome Sequencing.</title>
        <authorList>
            <person name="Naushad S."/>
            <person name="Barkema H.W."/>
            <person name="Luby C."/>
            <person name="Condas L.A."/>
            <person name="Nobrega D.B."/>
            <person name="Carson D.A."/>
            <person name="De Buck J."/>
        </authorList>
    </citation>
    <scope>NUCLEOTIDE SEQUENCE [LARGE SCALE GENOMIC DNA]</scope>
    <source>
        <strain evidence="2 3">SNUC 102</strain>
    </source>
</reference>
<dbReference type="SUPFAM" id="SSF47413">
    <property type="entry name" value="lambda repressor-like DNA-binding domains"/>
    <property type="match status" value="1"/>
</dbReference>
<evidence type="ECO:0000313" key="2">
    <source>
        <dbReference type="EMBL" id="RIN12428.1"/>
    </source>
</evidence>
<dbReference type="Proteomes" id="UP000285567">
    <property type="component" value="Unassembled WGS sequence"/>
</dbReference>